<dbReference type="EMBL" id="JQJD01000060">
    <property type="protein sequence ID" value="KGN78570.1"/>
    <property type="molecule type" value="Genomic_DNA"/>
</dbReference>
<dbReference type="Pfam" id="PF12146">
    <property type="entry name" value="Hydrolase_4"/>
    <property type="match status" value="1"/>
</dbReference>
<keyword evidence="1" id="KW-0732">Signal</keyword>
<dbReference type="InterPro" id="IPR053145">
    <property type="entry name" value="AB_hydrolase_Est10"/>
</dbReference>
<organism evidence="3 4">
    <name type="scientific">Porphyromonas cangingivalis</name>
    <dbReference type="NCBI Taxonomy" id="36874"/>
    <lineage>
        <taxon>Bacteria</taxon>
        <taxon>Pseudomonadati</taxon>
        <taxon>Bacteroidota</taxon>
        <taxon>Bacteroidia</taxon>
        <taxon>Bacteroidales</taxon>
        <taxon>Porphyromonadaceae</taxon>
        <taxon>Porphyromonas</taxon>
    </lineage>
</organism>
<dbReference type="PANTHER" id="PTHR43265:SF1">
    <property type="entry name" value="ESTERASE ESTD"/>
    <property type="match status" value="1"/>
</dbReference>
<evidence type="ECO:0000256" key="1">
    <source>
        <dbReference type="SAM" id="SignalP"/>
    </source>
</evidence>
<feature type="chain" id="PRO_5001986974" description="Serine aminopeptidase S33 domain-containing protein" evidence="1">
    <location>
        <begin position="20"/>
        <end position="410"/>
    </location>
</feature>
<dbReference type="InterPro" id="IPR029058">
    <property type="entry name" value="AB_hydrolase_fold"/>
</dbReference>
<evidence type="ECO:0000313" key="3">
    <source>
        <dbReference type="EMBL" id="KGN78570.1"/>
    </source>
</evidence>
<dbReference type="SUPFAM" id="SSF53474">
    <property type="entry name" value="alpha/beta-Hydrolases"/>
    <property type="match status" value="1"/>
</dbReference>
<dbReference type="Proteomes" id="UP000030125">
    <property type="component" value="Unassembled WGS sequence"/>
</dbReference>
<dbReference type="eggNOG" id="COG1073">
    <property type="taxonomic scope" value="Bacteria"/>
</dbReference>
<protein>
    <recommendedName>
        <fullName evidence="2">Serine aminopeptidase S33 domain-containing protein</fullName>
    </recommendedName>
</protein>
<dbReference type="PANTHER" id="PTHR43265">
    <property type="entry name" value="ESTERASE ESTD"/>
    <property type="match status" value="1"/>
</dbReference>
<dbReference type="AlphaFoldDB" id="A0A0A2EM46"/>
<dbReference type="OrthoDB" id="9809549at2"/>
<proteinExistence type="predicted"/>
<sequence>MKTLLLSAALLFTVCSMRAQEIAGSWKGTLDVMGNKLEIIFKFSTEDGKPVAKMDVPAQSAKDVPMTVRHISADSVSIAIPMLTIEYTGKRSGEIIKGTFKQSGMVFPLDLTKGKAEEVKRPQTPKPPFRYETKEVTFTNPKAGATLCGTLSFPLNHDPKSPPPVVIFVTGSGAQDRDETIFEHKPFAVIADHLARHGIASLRYDDRGTGASTGRFEGATTADFAQDAEAGIEYLRAHEGFDKVGILGHSEGGSVAFMLGHKGVADFVIALAAPGVVGEEILRDQMITQSKKMGATEISEEFILNELNKLKASPWMSFFMTYDPSEDIRGTKVSTMAINGSLDTQVRASLNLTKIRNFLPSHPKNLIKEYPDLNHLFQHASTGHVEEYHKIEETISPEVLTDIVTWIKGL</sequence>
<feature type="signal peptide" evidence="1">
    <location>
        <begin position="1"/>
        <end position="19"/>
    </location>
</feature>
<dbReference type="GO" id="GO:0052689">
    <property type="term" value="F:carboxylic ester hydrolase activity"/>
    <property type="evidence" value="ECO:0007669"/>
    <property type="project" value="TreeGrafter"/>
</dbReference>
<dbReference type="InterPro" id="IPR022742">
    <property type="entry name" value="Hydrolase_4"/>
</dbReference>
<name>A0A0A2EM46_PORCN</name>
<dbReference type="RefSeq" id="WP_036852886.1">
    <property type="nucleotide sequence ID" value="NZ_JQJD01000060.1"/>
</dbReference>
<evidence type="ECO:0000313" key="4">
    <source>
        <dbReference type="Proteomes" id="UP000030125"/>
    </source>
</evidence>
<evidence type="ECO:0000259" key="2">
    <source>
        <dbReference type="Pfam" id="PF12146"/>
    </source>
</evidence>
<dbReference type="Gene3D" id="3.40.50.1820">
    <property type="entry name" value="alpha/beta hydrolase"/>
    <property type="match status" value="1"/>
</dbReference>
<accession>A0A0A2EM46</accession>
<feature type="domain" description="Serine aminopeptidase S33" evidence="2">
    <location>
        <begin position="187"/>
        <end position="282"/>
    </location>
</feature>
<reference evidence="3 4" key="1">
    <citation type="submission" date="2014-08" db="EMBL/GenBank/DDBJ databases">
        <title>Porphyromonas cangingivalis strain:COT-109_OH1386 Genome sequencing.</title>
        <authorList>
            <person name="Wallis C."/>
            <person name="Deusch O."/>
            <person name="O'Flynn C."/>
            <person name="Davis I."/>
            <person name="Jospin G."/>
            <person name="Darling A.E."/>
            <person name="Coil D.A."/>
            <person name="Alexiev A."/>
            <person name="Horsfall A."/>
            <person name="Kirkwood N."/>
            <person name="Harris S."/>
            <person name="Eisen J.A."/>
        </authorList>
    </citation>
    <scope>NUCLEOTIDE SEQUENCE [LARGE SCALE GENOMIC DNA]</scope>
    <source>
        <strain evidence="4">COT-109 OH1386</strain>
    </source>
</reference>
<comment type="caution">
    <text evidence="3">The sequence shown here is derived from an EMBL/GenBank/DDBJ whole genome shotgun (WGS) entry which is preliminary data.</text>
</comment>
<gene>
    <name evidence="3" type="ORF">HQ35_10200</name>
</gene>
<dbReference type="STRING" id="36874.HQ34_07745"/>
<keyword evidence="4" id="KW-1185">Reference proteome</keyword>